<evidence type="ECO:0000256" key="5">
    <source>
        <dbReference type="ARBA" id="ARBA00022692"/>
    </source>
</evidence>
<feature type="domain" description="TonB-dependent receptor plug" evidence="15">
    <location>
        <begin position="51"/>
        <end position="153"/>
    </location>
</feature>
<proteinExistence type="inferred from homology"/>
<dbReference type="Proteomes" id="UP001184150">
    <property type="component" value="Unassembled WGS sequence"/>
</dbReference>
<dbReference type="InterPro" id="IPR037066">
    <property type="entry name" value="Plug_dom_sf"/>
</dbReference>
<comment type="subcellular location">
    <subcellularLocation>
        <location evidence="1 11">Cell outer membrane</location>
        <topology evidence="1 11">Multi-pass membrane protein</topology>
    </subcellularLocation>
</comment>
<keyword evidence="8 12" id="KW-0798">TonB box</keyword>
<dbReference type="InterPro" id="IPR000531">
    <property type="entry name" value="Beta-barrel_TonB"/>
</dbReference>
<keyword evidence="6" id="KW-0408">Iron</keyword>
<keyword evidence="9 11" id="KW-0472">Membrane</keyword>
<evidence type="ECO:0000256" key="13">
    <source>
        <dbReference type="SAM" id="SignalP"/>
    </source>
</evidence>
<keyword evidence="17" id="KW-1185">Reference proteome</keyword>
<keyword evidence="2 11" id="KW-0813">Transport</keyword>
<accession>A0ABU1MLK8</accession>
<keyword evidence="4" id="KW-0410">Iron transport</keyword>
<evidence type="ECO:0000256" key="3">
    <source>
        <dbReference type="ARBA" id="ARBA00022452"/>
    </source>
</evidence>
<keyword evidence="16" id="KW-0675">Receptor</keyword>
<dbReference type="InterPro" id="IPR036942">
    <property type="entry name" value="Beta-barrel_TonB_sf"/>
</dbReference>
<comment type="similarity">
    <text evidence="11 12">Belongs to the TonB-dependent receptor family.</text>
</comment>
<dbReference type="Pfam" id="PF07715">
    <property type="entry name" value="Plug"/>
    <property type="match status" value="1"/>
</dbReference>
<feature type="chain" id="PRO_5045920277" evidence="13">
    <location>
        <begin position="23"/>
        <end position="794"/>
    </location>
</feature>
<keyword evidence="13" id="KW-0732">Signal</keyword>
<comment type="caution">
    <text evidence="16">The sequence shown here is derived from an EMBL/GenBank/DDBJ whole genome shotgun (WGS) entry which is preliminary data.</text>
</comment>
<sequence>MRTLTIAALLSASMLAAPAALAQAAGAADAGGDAVQNGEIIVTAQRRSESLQRVPVSVMALTKDALASQNLNDLTQIARAAPSLQVGVDNSFAVRGIGTLAFAGTIDSSVAIAIDDVNLGRPVLNSPLLNDLARVEVLNGPQGLLFGKNASAGLLNIVTARPKLGDYSSSANLELLSRDKPSESGNAFGVIARETLNIPVTANSALRLSGLYSYQEPATTHVGAYAPGSRHDLNATSFSFKGKYLAELTDQLSFYAIGDYNENHGIAGIFDNTYRQVDVASVNLPSLNSVGITPGSRNFLFGGEASQFRDIKTGGAQGQLSYRMASGIEISNLFAWRFYTQNQAVDGDYLPGNGLNTNASQSRYDQYSNELRVALPAENRLSGQVGLYWFKSKLDLARQLAGNSYLPDAAVRGYPFCVGAVAVPGANPPTCSRSNVAQLGSDRNYVQNTQSYAGFGQLTYKVVDGLQLIAGGRVTHDKIDLVLSQNQLNYFQALGGPRGVFSSSYANTDFSWKAGAQFQATPTIMVYGFYGRGYKGPGFNDTFPTATANVVVRPETSRTAEIGVKSSFFNRKLTVNLSAFHTKFDDFQVQSFDATLATFQVQNAASVTSKGIEAMVIVAPFTGFTLTSSASLLSSKFDSFPGAQCYPTQTTYGCSATQSTFNASGLTLPAAPRFTSSMLARYEVPLEGTVKPFIQGNWYHRSSINYTVNQAPGATVGPIDVFGASIGAKLSNRVEISVFCKNCTNAINPTSIGVDSGDSNARNARGQATPKLSYTQQFGLDSVRSLGLNLAMNF</sequence>
<dbReference type="PROSITE" id="PS52016">
    <property type="entry name" value="TONB_DEPENDENT_REC_3"/>
    <property type="match status" value="1"/>
</dbReference>
<evidence type="ECO:0000313" key="16">
    <source>
        <dbReference type="EMBL" id="MDR6511033.1"/>
    </source>
</evidence>
<evidence type="ECO:0000256" key="12">
    <source>
        <dbReference type="RuleBase" id="RU003357"/>
    </source>
</evidence>
<organism evidence="16 17">
    <name type="scientific">Novosphingobium capsulatum</name>
    <dbReference type="NCBI Taxonomy" id="13688"/>
    <lineage>
        <taxon>Bacteria</taxon>
        <taxon>Pseudomonadati</taxon>
        <taxon>Pseudomonadota</taxon>
        <taxon>Alphaproteobacteria</taxon>
        <taxon>Sphingomonadales</taxon>
        <taxon>Sphingomonadaceae</taxon>
        <taxon>Novosphingobium</taxon>
    </lineage>
</organism>
<gene>
    <name evidence="16" type="ORF">J2792_001905</name>
</gene>
<reference evidence="16 17" key="1">
    <citation type="submission" date="2023-07" db="EMBL/GenBank/DDBJ databases">
        <title>Sorghum-associated microbial communities from plants grown in Nebraska, USA.</title>
        <authorList>
            <person name="Schachtman D."/>
        </authorList>
    </citation>
    <scope>NUCLEOTIDE SEQUENCE [LARGE SCALE GENOMIC DNA]</scope>
    <source>
        <strain evidence="16 17">DS1027</strain>
    </source>
</reference>
<dbReference type="RefSeq" id="WP_309805009.1">
    <property type="nucleotide sequence ID" value="NZ_JAVDRD010000004.1"/>
</dbReference>
<evidence type="ECO:0000256" key="1">
    <source>
        <dbReference type="ARBA" id="ARBA00004571"/>
    </source>
</evidence>
<dbReference type="InterPro" id="IPR012910">
    <property type="entry name" value="Plug_dom"/>
</dbReference>
<keyword evidence="5 11" id="KW-0812">Transmembrane</keyword>
<feature type="domain" description="TonB-dependent receptor-like beta-barrel" evidence="14">
    <location>
        <begin position="274"/>
        <end position="742"/>
    </location>
</feature>
<evidence type="ECO:0000259" key="14">
    <source>
        <dbReference type="Pfam" id="PF00593"/>
    </source>
</evidence>
<dbReference type="EMBL" id="JAVDRD010000004">
    <property type="protein sequence ID" value="MDR6511033.1"/>
    <property type="molecule type" value="Genomic_DNA"/>
</dbReference>
<evidence type="ECO:0000256" key="10">
    <source>
        <dbReference type="ARBA" id="ARBA00023237"/>
    </source>
</evidence>
<evidence type="ECO:0000256" key="8">
    <source>
        <dbReference type="ARBA" id="ARBA00023077"/>
    </source>
</evidence>
<dbReference type="Pfam" id="PF00593">
    <property type="entry name" value="TonB_dep_Rec_b-barrel"/>
    <property type="match status" value="1"/>
</dbReference>
<evidence type="ECO:0000256" key="2">
    <source>
        <dbReference type="ARBA" id="ARBA00022448"/>
    </source>
</evidence>
<evidence type="ECO:0000256" key="7">
    <source>
        <dbReference type="ARBA" id="ARBA00023065"/>
    </source>
</evidence>
<dbReference type="Gene3D" id="2.170.130.10">
    <property type="entry name" value="TonB-dependent receptor, plug domain"/>
    <property type="match status" value="1"/>
</dbReference>
<dbReference type="Gene3D" id="2.40.170.20">
    <property type="entry name" value="TonB-dependent receptor, beta-barrel domain"/>
    <property type="match status" value="1"/>
</dbReference>
<evidence type="ECO:0000256" key="4">
    <source>
        <dbReference type="ARBA" id="ARBA00022496"/>
    </source>
</evidence>
<evidence type="ECO:0000313" key="17">
    <source>
        <dbReference type="Proteomes" id="UP001184150"/>
    </source>
</evidence>
<name>A0ABU1MLK8_9SPHN</name>
<keyword evidence="7" id="KW-0406">Ion transport</keyword>
<evidence type="ECO:0000256" key="6">
    <source>
        <dbReference type="ARBA" id="ARBA00023004"/>
    </source>
</evidence>
<dbReference type="PANTHER" id="PTHR32552">
    <property type="entry name" value="FERRICHROME IRON RECEPTOR-RELATED"/>
    <property type="match status" value="1"/>
</dbReference>
<dbReference type="InterPro" id="IPR039426">
    <property type="entry name" value="TonB-dep_rcpt-like"/>
</dbReference>
<evidence type="ECO:0000256" key="9">
    <source>
        <dbReference type="ARBA" id="ARBA00023136"/>
    </source>
</evidence>
<keyword evidence="10 11" id="KW-0998">Cell outer membrane</keyword>
<evidence type="ECO:0000259" key="15">
    <source>
        <dbReference type="Pfam" id="PF07715"/>
    </source>
</evidence>
<evidence type="ECO:0000256" key="11">
    <source>
        <dbReference type="PROSITE-ProRule" id="PRU01360"/>
    </source>
</evidence>
<dbReference type="PANTHER" id="PTHR32552:SF81">
    <property type="entry name" value="TONB-DEPENDENT OUTER MEMBRANE RECEPTOR"/>
    <property type="match status" value="1"/>
</dbReference>
<protein>
    <submittedName>
        <fullName evidence="16">Iron complex outermembrane receptor protein</fullName>
    </submittedName>
</protein>
<feature type="signal peptide" evidence="13">
    <location>
        <begin position="1"/>
        <end position="22"/>
    </location>
</feature>
<keyword evidence="3 11" id="KW-1134">Transmembrane beta strand</keyword>
<dbReference type="SUPFAM" id="SSF56935">
    <property type="entry name" value="Porins"/>
    <property type="match status" value="1"/>
</dbReference>